<dbReference type="HAMAP" id="MF_01401">
    <property type="entry name" value="MsrA"/>
    <property type="match status" value="1"/>
</dbReference>
<evidence type="ECO:0000313" key="6">
    <source>
        <dbReference type="EMBL" id="MDP2540382.1"/>
    </source>
</evidence>
<accession>A0A2G1BWU2</accession>
<dbReference type="InterPro" id="IPR002569">
    <property type="entry name" value="Met_Sox_Rdtase_MsrA_dom"/>
</dbReference>
<dbReference type="EC" id="1.8.4.11" evidence="4"/>
<reference evidence="7" key="2">
    <citation type="submission" date="2017-10" db="EMBL/GenBank/DDBJ databases">
        <authorList>
            <person name="Enke T.N."/>
            <person name="Cordero O.X."/>
        </authorList>
    </citation>
    <scope>NUCLEOTIDE SEQUENCE</scope>
    <source>
        <strain evidence="7">4G03</strain>
    </source>
</reference>
<proteinExistence type="inferred from homology"/>
<comment type="catalytic activity">
    <reaction evidence="3 4">
        <text>[thioredoxin]-disulfide + L-methionine + H2O = L-methionine (S)-S-oxide + [thioredoxin]-dithiol</text>
        <dbReference type="Rhea" id="RHEA:19993"/>
        <dbReference type="Rhea" id="RHEA-COMP:10698"/>
        <dbReference type="Rhea" id="RHEA-COMP:10700"/>
        <dbReference type="ChEBI" id="CHEBI:15377"/>
        <dbReference type="ChEBI" id="CHEBI:29950"/>
        <dbReference type="ChEBI" id="CHEBI:50058"/>
        <dbReference type="ChEBI" id="CHEBI:57844"/>
        <dbReference type="ChEBI" id="CHEBI:58772"/>
        <dbReference type="EC" id="1.8.4.11"/>
    </reaction>
</comment>
<comment type="similarity">
    <text evidence="4">Belongs to the MsrA Met sulfoxide reductase family.</text>
</comment>
<protein>
    <recommendedName>
        <fullName evidence="4">Peptide methionine sulfoxide reductase MsrA</fullName>
        <shortName evidence="4">Protein-methionine-S-oxide reductase</shortName>
        <ecNumber evidence="4">1.8.4.11</ecNumber>
    </recommendedName>
    <alternativeName>
        <fullName evidence="4">Peptide-methionine (S)-S-oxide reductase</fullName>
        <shortName evidence="4">Peptide Met(O) reductase</shortName>
    </alternativeName>
</protein>
<dbReference type="Gene3D" id="3.30.1060.10">
    <property type="entry name" value="Peptide methionine sulphoxide reductase MsrA"/>
    <property type="match status" value="1"/>
</dbReference>
<dbReference type="EMBL" id="JAUYVU010000002">
    <property type="protein sequence ID" value="MDP2540382.1"/>
    <property type="molecule type" value="Genomic_DNA"/>
</dbReference>
<dbReference type="SUPFAM" id="SSF55068">
    <property type="entry name" value="Peptide methionine sulfoxide reductase"/>
    <property type="match status" value="1"/>
</dbReference>
<dbReference type="PANTHER" id="PTHR43774">
    <property type="entry name" value="PEPTIDE METHIONINE SULFOXIDE REDUCTASE"/>
    <property type="match status" value="1"/>
</dbReference>
<feature type="domain" description="Peptide methionine sulphoxide reductase MsrA" evidence="5">
    <location>
        <begin position="9"/>
        <end position="159"/>
    </location>
</feature>
<organism evidence="7 8">
    <name type="scientific">Tenacibaculum discolor</name>
    <dbReference type="NCBI Taxonomy" id="361581"/>
    <lineage>
        <taxon>Bacteria</taxon>
        <taxon>Pseudomonadati</taxon>
        <taxon>Bacteroidota</taxon>
        <taxon>Flavobacteriia</taxon>
        <taxon>Flavobacteriales</taxon>
        <taxon>Flavobacteriaceae</taxon>
        <taxon>Tenacibaculum</taxon>
    </lineage>
</organism>
<dbReference type="InterPro" id="IPR036509">
    <property type="entry name" value="Met_Sox_Rdtase_MsrA_sf"/>
</dbReference>
<comment type="caution">
    <text evidence="7">The sequence shown here is derived from an EMBL/GenBank/DDBJ whole genome shotgun (WGS) entry which is preliminary data.</text>
</comment>
<evidence type="ECO:0000313" key="7">
    <source>
        <dbReference type="EMBL" id="PHN98349.1"/>
    </source>
</evidence>
<reference evidence="6 9" key="3">
    <citation type="submission" date="2023-07" db="EMBL/GenBank/DDBJ databases">
        <title>Genome content predicts the carbon catabolic preferences of heterotrophic bacteria.</title>
        <authorList>
            <person name="Gralka M."/>
        </authorList>
    </citation>
    <scope>NUCLEOTIDE SEQUENCE [LARGE SCALE GENOMIC DNA]</scope>
    <source>
        <strain evidence="6 9">4G03</strain>
    </source>
</reference>
<evidence type="ECO:0000256" key="2">
    <source>
        <dbReference type="ARBA" id="ARBA00047806"/>
    </source>
</evidence>
<dbReference type="PANTHER" id="PTHR43774:SF1">
    <property type="entry name" value="PEPTIDE METHIONINE SULFOXIDE REDUCTASE MSRA 2"/>
    <property type="match status" value="1"/>
</dbReference>
<sequence length="181" mass="20399">MTNNKLEVITVGGGCFWCVEAVLNQIKGVEEVVSGYMGGTVPGTPTYREICSGLTGHAEVVQAMFNPQIISYEELLVMFMTSHDPTTLNRQGADVGTQYRSVIFYHTQEQQQIAEKVVEKLAPYYEDEIVTEISQASTFHKADESHQDFYEKNKDQMYCVVVISPKLAKLKKLYASKLKEE</sequence>
<dbReference type="NCBIfam" id="TIGR00401">
    <property type="entry name" value="msrA"/>
    <property type="match status" value="1"/>
</dbReference>
<evidence type="ECO:0000313" key="8">
    <source>
        <dbReference type="Proteomes" id="UP000222163"/>
    </source>
</evidence>
<keyword evidence="1 4" id="KW-0560">Oxidoreductase</keyword>
<dbReference type="EMBL" id="PDUU01000003">
    <property type="protein sequence ID" value="PHN98349.1"/>
    <property type="molecule type" value="Genomic_DNA"/>
</dbReference>
<gene>
    <name evidence="4 7" type="primary">msrA</name>
    <name evidence="7" type="ORF">CSC81_02335</name>
    <name evidence="6" type="ORF">Q8W23_02730</name>
</gene>
<dbReference type="Pfam" id="PF01625">
    <property type="entry name" value="PMSR"/>
    <property type="match status" value="1"/>
</dbReference>
<dbReference type="RefSeq" id="WP_099214169.1">
    <property type="nucleotide sequence ID" value="NZ_JAUYVU010000002.1"/>
</dbReference>
<reference evidence="7 8" key="1">
    <citation type="journal article" date="2016" name="Nat. Commun.">
        <title>Microbial interactions lead to rapid micro-scale successions on model marine particles.</title>
        <authorList>
            <person name="Datta M.S."/>
            <person name="Sliwerska E."/>
            <person name="Gore J."/>
            <person name="Polz M.F."/>
            <person name="Cordero O.X."/>
        </authorList>
    </citation>
    <scope>NUCLEOTIDE SEQUENCE [LARGE SCALE GENOMIC DNA]</scope>
    <source>
        <strain evidence="7 8">4G03</strain>
    </source>
</reference>
<dbReference type="AlphaFoldDB" id="A0A2G1BWU2"/>
<evidence type="ECO:0000256" key="1">
    <source>
        <dbReference type="ARBA" id="ARBA00023002"/>
    </source>
</evidence>
<comment type="catalytic activity">
    <reaction evidence="2 4">
        <text>L-methionyl-[protein] + [thioredoxin]-disulfide + H2O = L-methionyl-(S)-S-oxide-[protein] + [thioredoxin]-dithiol</text>
        <dbReference type="Rhea" id="RHEA:14217"/>
        <dbReference type="Rhea" id="RHEA-COMP:10698"/>
        <dbReference type="Rhea" id="RHEA-COMP:10700"/>
        <dbReference type="Rhea" id="RHEA-COMP:12313"/>
        <dbReference type="Rhea" id="RHEA-COMP:12315"/>
        <dbReference type="ChEBI" id="CHEBI:15377"/>
        <dbReference type="ChEBI" id="CHEBI:16044"/>
        <dbReference type="ChEBI" id="CHEBI:29950"/>
        <dbReference type="ChEBI" id="CHEBI:44120"/>
        <dbReference type="ChEBI" id="CHEBI:50058"/>
        <dbReference type="EC" id="1.8.4.11"/>
    </reaction>
</comment>
<name>A0A2G1BWU2_9FLAO</name>
<dbReference type="GO" id="GO:0008113">
    <property type="term" value="F:peptide-methionine (S)-S-oxide reductase activity"/>
    <property type="evidence" value="ECO:0007669"/>
    <property type="project" value="UniProtKB-UniRule"/>
</dbReference>
<evidence type="ECO:0000259" key="5">
    <source>
        <dbReference type="Pfam" id="PF01625"/>
    </source>
</evidence>
<comment type="function">
    <text evidence="4">Has an important function as a repair enzyme for proteins that have been inactivated by oxidation. Catalyzes the reversible oxidation-reduction of methionine sulfoxide in proteins to methionine.</text>
</comment>
<evidence type="ECO:0000256" key="4">
    <source>
        <dbReference type="HAMAP-Rule" id="MF_01401"/>
    </source>
</evidence>
<evidence type="ECO:0000313" key="9">
    <source>
        <dbReference type="Proteomes" id="UP001242342"/>
    </source>
</evidence>
<evidence type="ECO:0000256" key="3">
    <source>
        <dbReference type="ARBA" id="ARBA00048782"/>
    </source>
</evidence>
<dbReference type="Proteomes" id="UP001242342">
    <property type="component" value="Unassembled WGS sequence"/>
</dbReference>
<dbReference type="Proteomes" id="UP000222163">
    <property type="component" value="Unassembled WGS sequence"/>
</dbReference>
<keyword evidence="9" id="KW-1185">Reference proteome</keyword>
<feature type="active site" evidence="4">
    <location>
        <position position="15"/>
    </location>
</feature>